<reference evidence="5" key="1">
    <citation type="submission" date="2015-05" db="UniProtKB">
        <authorList>
            <consortium name="EnsemblMetazoa"/>
        </authorList>
    </citation>
    <scope>IDENTIFICATION</scope>
</reference>
<dbReference type="GO" id="GO:0005929">
    <property type="term" value="C:cilium"/>
    <property type="evidence" value="ECO:0007669"/>
    <property type="project" value="UniProtKB-SubCell"/>
</dbReference>
<sequence length="394" mass="44928">MSEVNTPTRQLHTGESEDVFLPYMMMESLLEKLKIINYEEEFIKEVKMRPLSRHYFALETNPGEQFYMFIALAAWLIRKAGISFGTPQEDDDPNSTIASILQAMRNLGLAVDFSPTKLKKGSGWFTLQCLTNLADKVIERLKVNYKKPMIPLEEEQVNTDVLNAENESELTFDRVEEEMGVDDESDLDEDNELDVDDLYLASAYLEPSKTNEIIEANVTSEAWKIELERVIPLLKVSIKSSSGDWRAHLDAMKNHQSALDELSSFVGTQLNKLETDIDTVLHKINKREKLINSQFEILLGQYRALQEELAVVNEKYREVNVGVVERQKVLSQLSDNLESVKQETEERGATMSDGSPLVHIKKAIKDIKKEISEMDINIAVAEHMIVEAKLRDKS</sequence>
<comment type="similarity">
    <text evidence="2">Belongs to the IFT57 family.</text>
</comment>
<dbReference type="GO" id="GO:1905515">
    <property type="term" value="P:non-motile cilium assembly"/>
    <property type="evidence" value="ECO:0007669"/>
    <property type="project" value="TreeGrafter"/>
</dbReference>
<dbReference type="Pfam" id="PF10498">
    <property type="entry name" value="IFT57"/>
    <property type="match status" value="1"/>
</dbReference>
<dbReference type="PANTHER" id="PTHR16011">
    <property type="entry name" value="IFT57/HIPPI"/>
    <property type="match status" value="1"/>
</dbReference>
<evidence type="ECO:0000313" key="5">
    <source>
        <dbReference type="EnsemblMetazoa" id="RPRC012681-PA"/>
    </source>
</evidence>
<dbReference type="HOGENOM" id="CLU_039132_0_0_1"/>
<evidence type="ECO:0000256" key="1">
    <source>
        <dbReference type="ARBA" id="ARBA00004138"/>
    </source>
</evidence>
<name>T1I8Q9_RHOPR</name>
<evidence type="ECO:0000313" key="6">
    <source>
        <dbReference type="Proteomes" id="UP000015103"/>
    </source>
</evidence>
<dbReference type="PANTHER" id="PTHR16011:SF0">
    <property type="entry name" value="INTRAFLAGELLAR TRANSPORT PROTEIN 57 HOMOLOG"/>
    <property type="match status" value="1"/>
</dbReference>
<evidence type="ECO:0000256" key="3">
    <source>
        <dbReference type="ARBA" id="ARBA00023069"/>
    </source>
</evidence>
<dbReference type="AlphaFoldDB" id="T1I8Q9"/>
<proteinExistence type="inferred from homology"/>
<comment type="subcellular location">
    <subcellularLocation>
        <location evidence="1">Cell projection</location>
        <location evidence="1">Cilium</location>
    </subcellularLocation>
</comment>
<dbReference type="VEuPathDB" id="VectorBase:RPRC012681"/>
<dbReference type="eggNOG" id="KOG0972">
    <property type="taxonomic scope" value="Eukaryota"/>
</dbReference>
<keyword evidence="4" id="KW-0966">Cell projection</keyword>
<dbReference type="STRING" id="13249.T1I8Q9"/>
<dbReference type="FunCoup" id="T1I8Q9">
    <property type="interactions" value="103"/>
</dbReference>
<dbReference type="GO" id="GO:0005794">
    <property type="term" value="C:Golgi apparatus"/>
    <property type="evidence" value="ECO:0007669"/>
    <property type="project" value="TreeGrafter"/>
</dbReference>
<keyword evidence="3" id="KW-0969">Cilium</keyword>
<organism evidence="5 6">
    <name type="scientific">Rhodnius prolixus</name>
    <name type="common">Triatomid bug</name>
    <dbReference type="NCBI Taxonomy" id="13249"/>
    <lineage>
        <taxon>Eukaryota</taxon>
        <taxon>Metazoa</taxon>
        <taxon>Ecdysozoa</taxon>
        <taxon>Arthropoda</taxon>
        <taxon>Hexapoda</taxon>
        <taxon>Insecta</taxon>
        <taxon>Pterygota</taxon>
        <taxon>Neoptera</taxon>
        <taxon>Paraneoptera</taxon>
        <taxon>Hemiptera</taxon>
        <taxon>Heteroptera</taxon>
        <taxon>Panheteroptera</taxon>
        <taxon>Cimicomorpha</taxon>
        <taxon>Reduviidae</taxon>
        <taxon>Triatominae</taxon>
        <taxon>Rhodnius</taxon>
    </lineage>
</organism>
<dbReference type="InParanoid" id="T1I8Q9"/>
<dbReference type="GO" id="GO:0042073">
    <property type="term" value="P:intraciliary transport"/>
    <property type="evidence" value="ECO:0007669"/>
    <property type="project" value="TreeGrafter"/>
</dbReference>
<dbReference type="EMBL" id="ACPB03008247">
    <property type="status" value="NOT_ANNOTATED_CDS"/>
    <property type="molecule type" value="Genomic_DNA"/>
</dbReference>
<keyword evidence="6" id="KW-1185">Reference proteome</keyword>
<protein>
    <submittedName>
        <fullName evidence="5">Uncharacterized protein</fullName>
    </submittedName>
</protein>
<dbReference type="Proteomes" id="UP000015103">
    <property type="component" value="Unassembled WGS sequence"/>
</dbReference>
<dbReference type="GO" id="GO:0005815">
    <property type="term" value="C:microtubule organizing center"/>
    <property type="evidence" value="ECO:0007669"/>
    <property type="project" value="TreeGrafter"/>
</dbReference>
<dbReference type="GO" id="GO:0030992">
    <property type="term" value="C:intraciliary transport particle B"/>
    <property type="evidence" value="ECO:0007669"/>
    <property type="project" value="TreeGrafter"/>
</dbReference>
<dbReference type="OMA" id="VHAHDQD"/>
<accession>T1I8Q9</accession>
<evidence type="ECO:0000256" key="4">
    <source>
        <dbReference type="ARBA" id="ARBA00023273"/>
    </source>
</evidence>
<dbReference type="EnsemblMetazoa" id="RPRC012681-RA">
    <property type="protein sequence ID" value="RPRC012681-PA"/>
    <property type="gene ID" value="RPRC012681"/>
</dbReference>
<evidence type="ECO:0000256" key="2">
    <source>
        <dbReference type="ARBA" id="ARBA00009415"/>
    </source>
</evidence>
<dbReference type="InterPro" id="IPR019530">
    <property type="entry name" value="Intra-flagellar_transport_57"/>
</dbReference>